<dbReference type="InParanoid" id="A0A068UZX7"/>
<evidence type="ECO:0000313" key="2">
    <source>
        <dbReference type="EMBL" id="CDP13794.1"/>
    </source>
</evidence>
<gene>
    <name evidence="2" type="ORF">GSCOC_T00038853001</name>
</gene>
<evidence type="ECO:0000256" key="1">
    <source>
        <dbReference type="SAM" id="MobiDB-lite"/>
    </source>
</evidence>
<dbReference type="OMA" id="QTCRIRY"/>
<accession>A0A068UZX7</accession>
<dbReference type="Proteomes" id="UP000295252">
    <property type="component" value="Chromosome VII"/>
</dbReference>
<dbReference type="EMBL" id="HG739160">
    <property type="protein sequence ID" value="CDP13794.1"/>
    <property type="molecule type" value="Genomic_DNA"/>
</dbReference>
<dbReference type="AlphaFoldDB" id="A0A068UZX7"/>
<evidence type="ECO:0000313" key="3">
    <source>
        <dbReference type="Proteomes" id="UP000295252"/>
    </source>
</evidence>
<sequence>MGGKLLQFYNLSQTCRIRYLPVKPITFRVQMYSQLSKQGQKENGSKKKPDHHRDGRPAERAASTAEEFRRVAEEKARQGTTSQTVEKEADAFQETMAGDTSFETVKESFKKPPGRGNIHKTGDESDPVEK</sequence>
<feature type="compositionally biased region" description="Basic and acidic residues" evidence="1">
    <location>
        <begin position="39"/>
        <end position="59"/>
    </location>
</feature>
<protein>
    <submittedName>
        <fullName evidence="2">Uncharacterized protein</fullName>
    </submittedName>
</protein>
<keyword evidence="3" id="KW-1185">Reference proteome</keyword>
<proteinExistence type="predicted"/>
<feature type="region of interest" description="Disordered" evidence="1">
    <location>
        <begin position="33"/>
        <end position="130"/>
    </location>
</feature>
<feature type="compositionally biased region" description="Basic and acidic residues" evidence="1">
    <location>
        <begin position="66"/>
        <end position="77"/>
    </location>
</feature>
<feature type="compositionally biased region" description="Basic and acidic residues" evidence="1">
    <location>
        <begin position="120"/>
        <end position="130"/>
    </location>
</feature>
<organism evidence="2 3">
    <name type="scientific">Coffea canephora</name>
    <name type="common">Robusta coffee</name>
    <dbReference type="NCBI Taxonomy" id="49390"/>
    <lineage>
        <taxon>Eukaryota</taxon>
        <taxon>Viridiplantae</taxon>
        <taxon>Streptophyta</taxon>
        <taxon>Embryophyta</taxon>
        <taxon>Tracheophyta</taxon>
        <taxon>Spermatophyta</taxon>
        <taxon>Magnoliopsida</taxon>
        <taxon>eudicotyledons</taxon>
        <taxon>Gunneridae</taxon>
        <taxon>Pentapetalae</taxon>
        <taxon>asterids</taxon>
        <taxon>lamiids</taxon>
        <taxon>Gentianales</taxon>
        <taxon>Rubiaceae</taxon>
        <taxon>Ixoroideae</taxon>
        <taxon>Gardenieae complex</taxon>
        <taxon>Bertiereae - Coffeeae clade</taxon>
        <taxon>Coffeeae</taxon>
        <taxon>Coffea</taxon>
    </lineage>
</organism>
<dbReference type="OrthoDB" id="955245at2759"/>
<dbReference type="Gramene" id="CDP13794">
    <property type="protein sequence ID" value="CDP13794"/>
    <property type="gene ID" value="GSCOC_T00038853001"/>
</dbReference>
<dbReference type="PhylomeDB" id="A0A068UZX7"/>
<reference evidence="3" key="1">
    <citation type="journal article" date="2014" name="Science">
        <title>The coffee genome provides insight into the convergent evolution of caffeine biosynthesis.</title>
        <authorList>
            <person name="Denoeud F."/>
            <person name="Carretero-Paulet L."/>
            <person name="Dereeper A."/>
            <person name="Droc G."/>
            <person name="Guyot R."/>
            <person name="Pietrella M."/>
            <person name="Zheng C."/>
            <person name="Alberti A."/>
            <person name="Anthony F."/>
            <person name="Aprea G."/>
            <person name="Aury J.M."/>
            <person name="Bento P."/>
            <person name="Bernard M."/>
            <person name="Bocs S."/>
            <person name="Campa C."/>
            <person name="Cenci A."/>
            <person name="Combes M.C."/>
            <person name="Crouzillat D."/>
            <person name="Da Silva C."/>
            <person name="Daddiego L."/>
            <person name="De Bellis F."/>
            <person name="Dussert S."/>
            <person name="Garsmeur O."/>
            <person name="Gayraud T."/>
            <person name="Guignon V."/>
            <person name="Jahn K."/>
            <person name="Jamilloux V."/>
            <person name="Joet T."/>
            <person name="Labadie K."/>
            <person name="Lan T."/>
            <person name="Leclercq J."/>
            <person name="Lepelley M."/>
            <person name="Leroy T."/>
            <person name="Li L.T."/>
            <person name="Librado P."/>
            <person name="Lopez L."/>
            <person name="Munoz A."/>
            <person name="Noel B."/>
            <person name="Pallavicini A."/>
            <person name="Perrotta G."/>
            <person name="Poncet V."/>
            <person name="Pot D."/>
            <person name="Priyono X."/>
            <person name="Rigoreau M."/>
            <person name="Rouard M."/>
            <person name="Rozas J."/>
            <person name="Tranchant-Dubreuil C."/>
            <person name="VanBuren R."/>
            <person name="Zhang Q."/>
            <person name="Andrade A.C."/>
            <person name="Argout X."/>
            <person name="Bertrand B."/>
            <person name="de Kochko A."/>
            <person name="Graziosi G."/>
            <person name="Henry R.J."/>
            <person name="Jayarama X."/>
            <person name="Ming R."/>
            <person name="Nagai C."/>
            <person name="Rounsley S."/>
            <person name="Sankoff D."/>
            <person name="Giuliano G."/>
            <person name="Albert V.A."/>
            <person name="Wincker P."/>
            <person name="Lashermes P."/>
        </authorList>
    </citation>
    <scope>NUCLEOTIDE SEQUENCE [LARGE SCALE GENOMIC DNA]</scope>
    <source>
        <strain evidence="3">cv. DH200-94</strain>
    </source>
</reference>
<name>A0A068UZX7_COFCA</name>